<gene>
    <name evidence="5" type="ORF">B597_016945</name>
</gene>
<evidence type="ECO:0000313" key="6">
    <source>
        <dbReference type="Proteomes" id="UP000026923"/>
    </source>
</evidence>
<feature type="domain" description="Terminase large subunit gp17-like C-terminal" evidence="4">
    <location>
        <begin position="413"/>
        <end position="571"/>
    </location>
</feature>
<dbReference type="InterPro" id="IPR027417">
    <property type="entry name" value="P-loop_NTPase"/>
</dbReference>
<dbReference type="InterPro" id="IPR010332">
    <property type="entry name" value="ATPase_terminase-su_N"/>
</dbReference>
<name>A0A061JPJ8_STUST</name>
<reference evidence="5 6" key="1">
    <citation type="journal article" date="2013" name="Genome Announc.">
        <title>Draft Genome of the Nitrogen-Fixing Bacterium Pseudomonas stutzeri Strain KOS6 Isolated from Industrial Hydrocarbon Sludge.</title>
        <authorList>
            <person name="Grigoryeva T.V."/>
            <person name="Laikov A.V."/>
            <person name="Naumova R.P."/>
            <person name="Manolov A.I."/>
            <person name="Larin A.K."/>
            <person name="Karpova I.Y."/>
            <person name="Semashko T.A."/>
            <person name="Alexeev D.G."/>
            <person name="Kostryukova E.S."/>
            <person name="Muller R."/>
            <person name="Govorun V.M."/>
        </authorList>
    </citation>
    <scope>NUCLEOTIDE SEQUENCE [LARGE SCALE GENOMIC DNA]</scope>
    <source>
        <strain evidence="5 6">KOS6</strain>
    </source>
</reference>
<dbReference type="Proteomes" id="UP000026923">
    <property type="component" value="Unassembled WGS sequence"/>
</dbReference>
<accession>A0A061JPJ8</accession>
<dbReference type="InterPro" id="IPR035421">
    <property type="entry name" value="Terminase_6C"/>
</dbReference>
<organism evidence="5 6">
    <name type="scientific">Stutzerimonas stutzeri KOS6</name>
    <dbReference type="NCBI Taxonomy" id="1218352"/>
    <lineage>
        <taxon>Bacteria</taxon>
        <taxon>Pseudomonadati</taxon>
        <taxon>Pseudomonadota</taxon>
        <taxon>Gammaproteobacteria</taxon>
        <taxon>Pseudomonadales</taxon>
        <taxon>Pseudomonadaceae</taxon>
        <taxon>Stutzerimonas</taxon>
    </lineage>
</organism>
<dbReference type="OrthoDB" id="8553810at2"/>
<dbReference type="Gene3D" id="3.40.50.300">
    <property type="entry name" value="P-loop containing nucleotide triphosphate hydrolases"/>
    <property type="match status" value="1"/>
</dbReference>
<feature type="domain" description="Terminase ATPase subunit N-terminal" evidence="3">
    <location>
        <begin position="12"/>
        <end position="69"/>
    </location>
</feature>
<evidence type="ECO:0000259" key="4">
    <source>
        <dbReference type="Pfam" id="PF17289"/>
    </source>
</evidence>
<evidence type="ECO:0000256" key="2">
    <source>
        <dbReference type="SAM" id="MobiDB-lite"/>
    </source>
</evidence>
<dbReference type="Pfam" id="PF06056">
    <property type="entry name" value="Terminase_5"/>
    <property type="match status" value="1"/>
</dbReference>
<protein>
    <submittedName>
        <fullName evidence="5">Terminase</fullName>
    </submittedName>
</protein>
<dbReference type="HOGENOM" id="CLU_020362_2_1_6"/>
<dbReference type="Pfam" id="PF03237">
    <property type="entry name" value="Terminase_6N"/>
    <property type="match status" value="1"/>
</dbReference>
<evidence type="ECO:0000256" key="1">
    <source>
        <dbReference type="ARBA" id="ARBA00022612"/>
    </source>
</evidence>
<dbReference type="RefSeq" id="WP_024162262.1">
    <property type="nucleotide sequence ID" value="NZ_KK020676.1"/>
</dbReference>
<comment type="caution">
    <text evidence="5">The sequence shown here is derived from an EMBL/GenBank/DDBJ whole genome shotgun (WGS) entry which is preliminary data.</text>
</comment>
<evidence type="ECO:0000313" key="5">
    <source>
        <dbReference type="EMBL" id="EWC40114.1"/>
    </source>
</evidence>
<evidence type="ECO:0000259" key="3">
    <source>
        <dbReference type="Pfam" id="PF06056"/>
    </source>
</evidence>
<proteinExistence type="predicted"/>
<feature type="region of interest" description="Disordered" evidence="2">
    <location>
        <begin position="104"/>
        <end position="127"/>
    </location>
</feature>
<dbReference type="EMBL" id="AMCZ02000025">
    <property type="protein sequence ID" value="EWC40114.1"/>
    <property type="molecule type" value="Genomic_DNA"/>
</dbReference>
<dbReference type="Gene3D" id="3.30.420.240">
    <property type="match status" value="1"/>
</dbReference>
<dbReference type="Pfam" id="PF17289">
    <property type="entry name" value="Terminase_6C"/>
    <property type="match status" value="1"/>
</dbReference>
<dbReference type="AlphaFoldDB" id="A0A061JPJ8"/>
<keyword evidence="1" id="KW-1188">Viral release from host cell</keyword>
<sequence length="588" mass="67031">MNAPAELPAQRDNRRQAKFLYWTGWRITDIADYLEEKEKTVHSWKTRDEWDRADNVERIGGALEARLVQLILKDGKTGGDFKEIDLLHRQLERQARIERFKGGGTEAELNPNLDKRNAGPKKAPKRNEFDEGEIELLEEAFRDGCFEYQLDWYRAINMRTRMLLKSRQIGATYYFAREALIDALLTGRNQIFLSASKAQAHQFKNYMQAFVQEVLGRQLTGDPIVLANGAELHFLGTNFRTAQGRSGNFYFDEFFWVHGFDELNKVASGMALHKKWRKTYFSTPSSMGHPAYKWWTGERLNKGKPAAKHVKIDLSHDTLAPGKLCREDKIWRQIVTILDAERRGCDLFDLDELRFEYNAEQFANLLMCEFVDDGASIFPLPLLQPCMVDSWVEWGEDYKPFAARPLGDRPVWIGYDPAETGDSAGMVVVAPPAVPGGKFRLLERHQFRGMDFAAQAEAIRQACNRYWVTYIGVDVTGLGSGVAQLVRQFFPNVTTFSYSPEVKTRLVLKAYDVIRNGRLEFDAGWTDVASSLMAIRKTITASGRQFTYTAGRNDETGHADLAWALFHALHNEPLEGQTSANTGFMEIC</sequence>
<dbReference type="eggNOG" id="COG4373">
    <property type="taxonomic scope" value="Bacteria"/>
</dbReference>